<feature type="compositionally biased region" description="Pro residues" evidence="1">
    <location>
        <begin position="570"/>
        <end position="584"/>
    </location>
</feature>
<feature type="region of interest" description="Disordered" evidence="1">
    <location>
        <begin position="361"/>
        <end position="382"/>
    </location>
</feature>
<organism evidence="4 5">
    <name type="scientific">Elysia crispata</name>
    <name type="common">lettuce slug</name>
    <dbReference type="NCBI Taxonomy" id="231223"/>
    <lineage>
        <taxon>Eukaryota</taxon>
        <taxon>Metazoa</taxon>
        <taxon>Spiralia</taxon>
        <taxon>Lophotrochozoa</taxon>
        <taxon>Mollusca</taxon>
        <taxon>Gastropoda</taxon>
        <taxon>Heterobranchia</taxon>
        <taxon>Euthyneura</taxon>
        <taxon>Panpulmonata</taxon>
        <taxon>Sacoglossa</taxon>
        <taxon>Placobranchoidea</taxon>
        <taxon>Plakobranchidae</taxon>
        <taxon>Elysia</taxon>
    </lineage>
</organism>
<feature type="compositionally biased region" description="Polar residues" evidence="1">
    <location>
        <begin position="696"/>
        <end position="734"/>
    </location>
</feature>
<dbReference type="Gene3D" id="2.60.40.4060">
    <property type="entry name" value="Reeler domain"/>
    <property type="match status" value="1"/>
</dbReference>
<evidence type="ECO:0000256" key="2">
    <source>
        <dbReference type="SAM" id="SignalP"/>
    </source>
</evidence>
<dbReference type="Pfam" id="PF02014">
    <property type="entry name" value="Reeler"/>
    <property type="match status" value="1"/>
</dbReference>
<keyword evidence="5" id="KW-1185">Reference proteome</keyword>
<feature type="domain" description="Reelin" evidence="3">
    <location>
        <begin position="67"/>
        <end position="184"/>
    </location>
</feature>
<dbReference type="AlphaFoldDB" id="A0AAE0XQ61"/>
<sequence length="1082" mass="114784">MACQRLLFGAAIFLVCVCVCDGFSRGSLLVAGTTAARRMYCNRPVLHRPPVHMESSCGGVCAPAPAANRYTIDLHVNDSSYWTNGFDITLRAMEDSAFSVTGFSLVAVDQMGTVAGVFSGGDDVLVGTCEPVVQNAVEGQYVVHTKAQHGRKNITVSWIPDGYNHEKVKFHAWVVHNHSSIFYVESEEIDSQKHGTTTLDVDAIFQDLMGNAMTSMKEFEQTFGDRQSMGFNIELDDPFQPFNEDPSQKDLVPGFGEPKQTPADRGWLSSYSRMLNAIDTGGVFQWTDMVTASRGDARSAALSAILDDAAYSSGLIGDGLRGLKDLGSGDYNDIANEISSPGYGLKDSPSIDGLIKDSVENNSNVEGPNNVGMNSNNKSANESSIKSNLVNTTESFTDEDIVNSTMVSGRPVAGDSLVGEHLDQFRQLTESNSSSDGSSWGIDSNSSRKVFNLTEDNGSIETVGVVSKENSSEILNVRGKFDRSDENMIPTEIYGDDRIVIGDSNRGIETGTPLFQSPIPMSHTGTKAFHSKRVRRQASSSSGRGGSPPPWAMGPQMAIPSSPGARGPPSQRPNPRAFPMPNRPPSGQSQGMNGSPFGRNPMMGGPQFPNSGGPPFGGPQQFGSPRGQQFPPGMMPQQFPGGGQSSRVLNRQPFGSPRGSQMGQNPRGLPGQNPFGQPSQNPFGQAGQDPFGQRGQPDQNPFGQPSRNPFGQPSQNAFGQPNQMPFGQPSQNSFGSPSQNPFGQQGQNPFGQQGQNPFGQQGQNPFGQQNQNPFGPQSGAFGPPNRNPFESPSSFPVPPGAGGGSERGPSGLSESQPPPPPSLPTGSDDFDAELELKPSPFESLGSFPMGPPSSSSNSFGSSSSSPSSGKPMGSGQQNPFSQPPGFSGGRQSMGFGQPNQMMGSNPFQQKNPFTNPSGSNSQFGFPSNMPGMPPQYSQMGGFPGMSSPFGQNGFGNQQGMSFMGGNQFGSRNGRNPFMSGTGTGSSLMSGFPGMTNPFMSSSPFGRSSRYPPSINPFGSPMGGMRNPLSSRSMNPFSSPFSSMRGGFPGMGDMRGMPGSRPMRPPRGGFPTMPMGSRSRSRG</sequence>
<keyword evidence="2" id="KW-0732">Signal</keyword>
<accession>A0AAE0XQ61</accession>
<evidence type="ECO:0000256" key="1">
    <source>
        <dbReference type="SAM" id="MobiDB-lite"/>
    </source>
</evidence>
<reference evidence="4" key="1">
    <citation type="journal article" date="2023" name="G3 (Bethesda)">
        <title>A reference genome for the long-term kleptoplast-retaining sea slug Elysia crispata morphotype clarki.</title>
        <authorList>
            <person name="Eastman K.E."/>
            <person name="Pendleton A.L."/>
            <person name="Shaikh M.A."/>
            <person name="Suttiyut T."/>
            <person name="Ogas R."/>
            <person name="Tomko P."/>
            <person name="Gavelis G."/>
            <person name="Widhalm J.R."/>
            <person name="Wisecaver J.H."/>
        </authorList>
    </citation>
    <scope>NUCLEOTIDE SEQUENCE</scope>
    <source>
        <strain evidence="4">ECLA1</strain>
    </source>
</reference>
<protein>
    <recommendedName>
        <fullName evidence="3">Reelin domain-containing protein</fullName>
    </recommendedName>
</protein>
<feature type="chain" id="PRO_5042064549" description="Reelin domain-containing protein" evidence="2">
    <location>
        <begin position="23"/>
        <end position="1082"/>
    </location>
</feature>
<feature type="region of interest" description="Disordered" evidence="1">
    <location>
        <begin position="1033"/>
        <end position="1082"/>
    </location>
</feature>
<name>A0AAE0XQ61_9GAST</name>
<evidence type="ECO:0000313" key="5">
    <source>
        <dbReference type="Proteomes" id="UP001283361"/>
    </source>
</evidence>
<feature type="compositionally biased region" description="Low complexity" evidence="1">
    <location>
        <begin position="604"/>
        <end position="639"/>
    </location>
</feature>
<feature type="compositionally biased region" description="Low complexity" evidence="1">
    <location>
        <begin position="735"/>
        <end position="779"/>
    </location>
</feature>
<feature type="compositionally biased region" description="Polar residues" evidence="1">
    <location>
        <begin position="674"/>
        <end position="683"/>
    </location>
</feature>
<proteinExistence type="predicted"/>
<dbReference type="InterPro" id="IPR042307">
    <property type="entry name" value="Reeler_sf"/>
</dbReference>
<evidence type="ECO:0000259" key="3">
    <source>
        <dbReference type="Pfam" id="PF02014"/>
    </source>
</evidence>
<feature type="compositionally biased region" description="Low complexity" evidence="1">
    <location>
        <begin position="1033"/>
        <end position="1075"/>
    </location>
</feature>
<dbReference type="EMBL" id="JAWDGP010007856">
    <property type="protein sequence ID" value="KAK3702311.1"/>
    <property type="molecule type" value="Genomic_DNA"/>
</dbReference>
<feature type="compositionally biased region" description="Low complexity" evidence="1">
    <location>
        <begin position="843"/>
        <end position="875"/>
    </location>
</feature>
<dbReference type="Proteomes" id="UP001283361">
    <property type="component" value="Unassembled WGS sequence"/>
</dbReference>
<dbReference type="InterPro" id="IPR002861">
    <property type="entry name" value="Reeler_dom"/>
</dbReference>
<feature type="compositionally biased region" description="Polar residues" evidence="1">
    <location>
        <begin position="897"/>
        <end position="924"/>
    </location>
</feature>
<feature type="region of interest" description="Disordered" evidence="1">
    <location>
        <begin position="510"/>
        <end position="924"/>
    </location>
</feature>
<comment type="caution">
    <text evidence="4">The sequence shown here is derived from an EMBL/GenBank/DDBJ whole genome shotgun (WGS) entry which is preliminary data.</text>
</comment>
<feature type="signal peptide" evidence="2">
    <location>
        <begin position="1"/>
        <end position="22"/>
    </location>
</feature>
<gene>
    <name evidence="4" type="ORF">RRG08_008699</name>
</gene>
<evidence type="ECO:0000313" key="4">
    <source>
        <dbReference type="EMBL" id="KAK3702311.1"/>
    </source>
</evidence>